<organism evidence="4 6">
    <name type="scientific">Mycena citricolor</name>
    <dbReference type="NCBI Taxonomy" id="2018698"/>
    <lineage>
        <taxon>Eukaryota</taxon>
        <taxon>Fungi</taxon>
        <taxon>Dikarya</taxon>
        <taxon>Basidiomycota</taxon>
        <taxon>Agaricomycotina</taxon>
        <taxon>Agaricomycetes</taxon>
        <taxon>Agaricomycetidae</taxon>
        <taxon>Agaricales</taxon>
        <taxon>Marasmiineae</taxon>
        <taxon>Mycenaceae</taxon>
        <taxon>Mycena</taxon>
    </lineage>
</organism>
<dbReference type="EMBL" id="CAVNYO010000405">
    <property type="protein sequence ID" value="CAK5275091.1"/>
    <property type="molecule type" value="Genomic_DNA"/>
</dbReference>
<dbReference type="GO" id="GO:0050163">
    <property type="term" value="F:oxaloacetate tautomerase activity"/>
    <property type="evidence" value="ECO:0007669"/>
    <property type="project" value="UniProtKB-ARBA"/>
</dbReference>
<dbReference type="PANTHER" id="PTHR11820:SF7">
    <property type="entry name" value="ACYLPYRUVASE FAHD1, MITOCHONDRIAL"/>
    <property type="match status" value="1"/>
</dbReference>
<evidence type="ECO:0000256" key="1">
    <source>
        <dbReference type="ARBA" id="ARBA00010211"/>
    </source>
</evidence>
<dbReference type="SUPFAM" id="SSF56529">
    <property type="entry name" value="FAH"/>
    <property type="match status" value="1"/>
</dbReference>
<proteinExistence type="inferred from homology"/>
<dbReference type="InterPro" id="IPR011234">
    <property type="entry name" value="Fumarylacetoacetase-like_C"/>
</dbReference>
<evidence type="ECO:0000313" key="6">
    <source>
        <dbReference type="Proteomes" id="UP001295794"/>
    </source>
</evidence>
<evidence type="ECO:0000313" key="5">
    <source>
        <dbReference type="EMBL" id="CAK5275091.1"/>
    </source>
</evidence>
<feature type="domain" description="Fumarylacetoacetase-like C-terminal" evidence="3">
    <location>
        <begin position="81"/>
        <end position="290"/>
    </location>
</feature>
<comment type="caution">
    <text evidence="4">The sequence shown here is derived from an EMBL/GenBank/DDBJ whole genome shotgun (WGS) entry which is preliminary data.</text>
</comment>
<dbReference type="FunFam" id="3.90.850.10:FF:000002">
    <property type="entry name" value="2-hydroxyhepta-2,4-diene-1,7-dioate isomerase"/>
    <property type="match status" value="1"/>
</dbReference>
<dbReference type="Gene3D" id="3.90.850.10">
    <property type="entry name" value="Fumarylacetoacetase-like, C-terminal domain"/>
    <property type="match status" value="1"/>
</dbReference>
<dbReference type="AlphaFoldDB" id="A0AAD2GVS5"/>
<evidence type="ECO:0000313" key="4">
    <source>
        <dbReference type="EMBL" id="CAK5263179.1"/>
    </source>
</evidence>
<dbReference type="GO" id="GO:0018773">
    <property type="term" value="F:acetylpyruvate hydrolase activity"/>
    <property type="evidence" value="ECO:0007669"/>
    <property type="project" value="TreeGrafter"/>
</dbReference>
<dbReference type="EMBL" id="CAVNYO010000035">
    <property type="protein sequence ID" value="CAK5263179.1"/>
    <property type="molecule type" value="Genomic_DNA"/>
</dbReference>
<sequence>MSPIHPWTRLIRFVAAETAQVHIGQPVDPKLDVGLAASKGTPIRAFEILGSALDPAAQVTERILTVQQLLSPLSREQVGYVRCLGLNYADHAAEANLPPPPFPTLFSKPVSSLIGPNAPIVIPKAAQPVAEHFPDYEVELAIVIGKAARDVSVTDALDYVLGYTGANDVSFRKHQFLVSQWTFSKNFDDSNPLGPCLVSTTAIPDPQTIPLRCTLNGQLVQDGNTSQQVFNVAQTVAYLSQGTTLAPGSIILTGTPAGIGFARKPALYLKDGDQVTVSLGNGIGTLVNGVQEEGMMKAKL</sequence>
<dbReference type="GO" id="GO:0006107">
    <property type="term" value="P:oxaloacetate metabolic process"/>
    <property type="evidence" value="ECO:0007669"/>
    <property type="project" value="UniProtKB-ARBA"/>
</dbReference>
<dbReference type="Proteomes" id="UP001295794">
    <property type="component" value="Unassembled WGS sequence"/>
</dbReference>
<comment type="similarity">
    <text evidence="1">Belongs to the FAH family.</text>
</comment>
<keyword evidence="2" id="KW-0479">Metal-binding</keyword>
<evidence type="ECO:0000256" key="2">
    <source>
        <dbReference type="ARBA" id="ARBA00022723"/>
    </source>
</evidence>
<name>A0AAD2GVS5_9AGAR</name>
<protein>
    <recommendedName>
        <fullName evidence="3">Fumarylacetoacetase-like C-terminal domain-containing protein</fullName>
    </recommendedName>
</protein>
<dbReference type="GO" id="GO:0046872">
    <property type="term" value="F:metal ion binding"/>
    <property type="evidence" value="ECO:0007669"/>
    <property type="project" value="UniProtKB-KW"/>
</dbReference>
<reference evidence="4" key="1">
    <citation type="submission" date="2023-11" db="EMBL/GenBank/DDBJ databases">
        <authorList>
            <person name="De Vega J J."/>
            <person name="De Vega J J."/>
        </authorList>
    </citation>
    <scope>NUCLEOTIDE SEQUENCE</scope>
</reference>
<dbReference type="Pfam" id="PF01557">
    <property type="entry name" value="FAA_hydrolase"/>
    <property type="match status" value="1"/>
</dbReference>
<dbReference type="InterPro" id="IPR036663">
    <property type="entry name" value="Fumarylacetoacetase_C_sf"/>
</dbReference>
<keyword evidence="6" id="KW-1185">Reference proteome</keyword>
<accession>A0AAD2GVS5</accession>
<evidence type="ECO:0000259" key="3">
    <source>
        <dbReference type="Pfam" id="PF01557"/>
    </source>
</evidence>
<dbReference type="PANTHER" id="PTHR11820">
    <property type="entry name" value="ACYLPYRUVASE"/>
    <property type="match status" value="1"/>
</dbReference>
<gene>
    <name evidence="5" type="ORF">MYCIT1_LOCUS22654</name>
    <name evidence="4" type="ORF">MYCIT1_LOCUS2475</name>
</gene>